<protein>
    <recommendedName>
        <fullName evidence="2">Chemotaxis protein CheW</fullName>
    </recommendedName>
</protein>
<reference evidence="1" key="1">
    <citation type="submission" date="2024-05" db="EMBL/GenBank/DDBJ databases">
        <title>Genome sequencing of novel strain.</title>
        <authorList>
            <person name="Ganbat D."/>
            <person name="Ganbat S."/>
            <person name="Lee S.-J."/>
        </authorList>
    </citation>
    <scope>NUCLEOTIDE SEQUENCE</scope>
    <source>
        <strain evidence="1">SMD15-11</strain>
    </source>
</reference>
<proteinExistence type="predicted"/>
<organism evidence="1">
    <name type="scientific">Thermohahella caldifontis</name>
    <dbReference type="NCBI Taxonomy" id="3142973"/>
    <lineage>
        <taxon>Bacteria</taxon>
        <taxon>Pseudomonadati</taxon>
        <taxon>Pseudomonadota</taxon>
        <taxon>Gammaproteobacteria</taxon>
        <taxon>Oceanospirillales</taxon>
        <taxon>Hahellaceae</taxon>
        <taxon>Thermohahella</taxon>
    </lineage>
</organism>
<gene>
    <name evidence="1" type="ORF">AAIA72_10505</name>
</gene>
<dbReference type="RefSeq" id="WP_369600274.1">
    <property type="nucleotide sequence ID" value="NZ_CP154858.1"/>
</dbReference>
<evidence type="ECO:0000313" key="1">
    <source>
        <dbReference type="EMBL" id="XDT71236.1"/>
    </source>
</evidence>
<name>A0AB39UTV1_9GAMM</name>
<dbReference type="EMBL" id="CP154858">
    <property type="protein sequence ID" value="XDT71236.1"/>
    <property type="molecule type" value="Genomic_DNA"/>
</dbReference>
<dbReference type="AlphaFoldDB" id="A0AB39UTV1"/>
<dbReference type="KEGG" id="tcd:AAIA72_10505"/>
<accession>A0AB39UTV1</accession>
<evidence type="ECO:0008006" key="2">
    <source>
        <dbReference type="Google" id="ProtNLM"/>
    </source>
</evidence>
<sequence>MRFVSGLTEHAGRLVILLNLDTLFDTRAGHLPADLEGETP</sequence>